<dbReference type="Proteomes" id="UP000016930">
    <property type="component" value="Unassembled WGS sequence"/>
</dbReference>
<dbReference type="OrthoDB" id="2841294at2759"/>
<evidence type="ECO:0000256" key="1">
    <source>
        <dbReference type="SAM" id="SignalP"/>
    </source>
</evidence>
<accession>M2QQY9</accession>
<evidence type="ECO:0008006" key="4">
    <source>
        <dbReference type="Google" id="ProtNLM"/>
    </source>
</evidence>
<keyword evidence="1" id="KW-0732">Signal</keyword>
<keyword evidence="3" id="KW-1185">Reference proteome</keyword>
<dbReference type="Pfam" id="PF19271">
    <property type="entry name" value="Nis1"/>
    <property type="match status" value="1"/>
</dbReference>
<dbReference type="HOGENOM" id="CLU_137500_1_1_1"/>
<feature type="signal peptide" evidence="1">
    <location>
        <begin position="1"/>
        <end position="16"/>
    </location>
</feature>
<dbReference type="AlphaFoldDB" id="M2QQY9"/>
<dbReference type="EMBL" id="KB445802">
    <property type="protein sequence ID" value="EMD34595.1"/>
    <property type="molecule type" value="Genomic_DNA"/>
</dbReference>
<reference evidence="2 3" key="1">
    <citation type="journal article" date="2012" name="Proc. Natl. Acad. Sci. U.S.A.">
        <title>Comparative genomics of Ceriporiopsis subvermispora and Phanerochaete chrysosporium provide insight into selective ligninolysis.</title>
        <authorList>
            <person name="Fernandez-Fueyo E."/>
            <person name="Ruiz-Duenas F.J."/>
            <person name="Ferreira P."/>
            <person name="Floudas D."/>
            <person name="Hibbett D.S."/>
            <person name="Canessa P."/>
            <person name="Larrondo L.F."/>
            <person name="James T.Y."/>
            <person name="Seelenfreund D."/>
            <person name="Lobos S."/>
            <person name="Polanco R."/>
            <person name="Tello M."/>
            <person name="Honda Y."/>
            <person name="Watanabe T."/>
            <person name="Watanabe T."/>
            <person name="Ryu J.S."/>
            <person name="Kubicek C.P."/>
            <person name="Schmoll M."/>
            <person name="Gaskell J."/>
            <person name="Hammel K.E."/>
            <person name="St John F.J."/>
            <person name="Vanden Wymelenberg A."/>
            <person name="Sabat G."/>
            <person name="Splinter BonDurant S."/>
            <person name="Syed K."/>
            <person name="Yadav J.S."/>
            <person name="Doddapaneni H."/>
            <person name="Subramanian V."/>
            <person name="Lavin J.L."/>
            <person name="Oguiza J.A."/>
            <person name="Perez G."/>
            <person name="Pisabarro A.G."/>
            <person name="Ramirez L."/>
            <person name="Santoyo F."/>
            <person name="Master E."/>
            <person name="Coutinho P.M."/>
            <person name="Henrissat B."/>
            <person name="Lombard V."/>
            <person name="Magnuson J.K."/>
            <person name="Kuees U."/>
            <person name="Hori C."/>
            <person name="Igarashi K."/>
            <person name="Samejima M."/>
            <person name="Held B.W."/>
            <person name="Barry K.W."/>
            <person name="LaButti K.M."/>
            <person name="Lapidus A."/>
            <person name="Lindquist E.A."/>
            <person name="Lucas S.M."/>
            <person name="Riley R."/>
            <person name="Salamov A.A."/>
            <person name="Hoffmeister D."/>
            <person name="Schwenk D."/>
            <person name="Hadar Y."/>
            <person name="Yarden O."/>
            <person name="de Vries R.P."/>
            <person name="Wiebenga A."/>
            <person name="Stenlid J."/>
            <person name="Eastwood D."/>
            <person name="Grigoriev I.V."/>
            <person name="Berka R.M."/>
            <person name="Blanchette R.A."/>
            <person name="Kersten P."/>
            <person name="Martinez A.T."/>
            <person name="Vicuna R."/>
            <person name="Cullen D."/>
        </authorList>
    </citation>
    <scope>NUCLEOTIDE SEQUENCE [LARGE SCALE GENOMIC DNA]</scope>
    <source>
        <strain evidence="2 3">B</strain>
    </source>
</reference>
<proteinExistence type="predicted"/>
<organism evidence="2 3">
    <name type="scientific">Ceriporiopsis subvermispora (strain B)</name>
    <name type="common">White-rot fungus</name>
    <name type="synonym">Gelatoporia subvermispora</name>
    <dbReference type="NCBI Taxonomy" id="914234"/>
    <lineage>
        <taxon>Eukaryota</taxon>
        <taxon>Fungi</taxon>
        <taxon>Dikarya</taxon>
        <taxon>Basidiomycota</taxon>
        <taxon>Agaricomycotina</taxon>
        <taxon>Agaricomycetes</taxon>
        <taxon>Polyporales</taxon>
        <taxon>Gelatoporiaceae</taxon>
        <taxon>Gelatoporia</taxon>
    </lineage>
</organism>
<evidence type="ECO:0000313" key="3">
    <source>
        <dbReference type="Proteomes" id="UP000016930"/>
    </source>
</evidence>
<dbReference type="InterPro" id="IPR045469">
    <property type="entry name" value="Nis1"/>
</dbReference>
<protein>
    <recommendedName>
        <fullName evidence="4">Secreted protein</fullName>
    </recommendedName>
</protein>
<evidence type="ECO:0000313" key="2">
    <source>
        <dbReference type="EMBL" id="EMD34595.1"/>
    </source>
</evidence>
<name>M2QQY9_CERS8</name>
<feature type="chain" id="PRO_5004023655" description="Secreted protein" evidence="1">
    <location>
        <begin position="17"/>
        <end position="142"/>
    </location>
</feature>
<sequence length="142" mass="14708">MKAFFVLAALAIGATAQTASFLIPQPNATIAPGSTVTIQIHQDESLSDDVQLGIAIGLATCFSGSCANYDPSQDGMGTILYNGPFNPQHDPSDPEAGLQERFNLTFPGSTGPSVLSVVQMQAVGAVKVPTFNVADVVIKIAN</sequence>
<gene>
    <name evidence="2" type="ORF">CERSUDRAFT_116762</name>
</gene>